<dbReference type="OrthoDB" id="10551255at2759"/>
<keyword evidence="3" id="KW-1185">Reference proteome</keyword>
<evidence type="ECO:0000313" key="3">
    <source>
        <dbReference type="Proteomes" id="UP000813461"/>
    </source>
</evidence>
<dbReference type="AlphaFoldDB" id="A0A8K0RGS4"/>
<feature type="compositionally biased region" description="Low complexity" evidence="1">
    <location>
        <begin position="197"/>
        <end position="209"/>
    </location>
</feature>
<gene>
    <name evidence="2" type="ORF">FB567DRAFT_614262</name>
</gene>
<dbReference type="EMBL" id="JAGMVJ010000003">
    <property type="protein sequence ID" value="KAH7092353.1"/>
    <property type="molecule type" value="Genomic_DNA"/>
</dbReference>
<evidence type="ECO:0000256" key="1">
    <source>
        <dbReference type="SAM" id="MobiDB-lite"/>
    </source>
</evidence>
<proteinExistence type="predicted"/>
<protein>
    <submittedName>
        <fullName evidence="2">Uncharacterized protein</fullName>
    </submittedName>
</protein>
<feature type="compositionally biased region" description="Low complexity" evidence="1">
    <location>
        <begin position="18"/>
        <end position="33"/>
    </location>
</feature>
<feature type="region of interest" description="Disordered" evidence="1">
    <location>
        <begin position="165"/>
        <end position="209"/>
    </location>
</feature>
<reference evidence="2" key="1">
    <citation type="journal article" date="2021" name="Nat. Commun.">
        <title>Genetic determinants of endophytism in the Arabidopsis root mycobiome.</title>
        <authorList>
            <person name="Mesny F."/>
            <person name="Miyauchi S."/>
            <person name="Thiergart T."/>
            <person name="Pickel B."/>
            <person name="Atanasova L."/>
            <person name="Karlsson M."/>
            <person name="Huettel B."/>
            <person name="Barry K.W."/>
            <person name="Haridas S."/>
            <person name="Chen C."/>
            <person name="Bauer D."/>
            <person name="Andreopoulos W."/>
            <person name="Pangilinan J."/>
            <person name="LaButti K."/>
            <person name="Riley R."/>
            <person name="Lipzen A."/>
            <person name="Clum A."/>
            <person name="Drula E."/>
            <person name="Henrissat B."/>
            <person name="Kohler A."/>
            <person name="Grigoriev I.V."/>
            <person name="Martin F.M."/>
            <person name="Hacquard S."/>
        </authorList>
    </citation>
    <scope>NUCLEOTIDE SEQUENCE</scope>
    <source>
        <strain evidence="2">MPI-SDFR-AT-0120</strain>
    </source>
</reference>
<feature type="compositionally biased region" description="Basic and acidic residues" evidence="1">
    <location>
        <begin position="73"/>
        <end position="83"/>
    </location>
</feature>
<accession>A0A8K0RGS4</accession>
<feature type="compositionally biased region" description="Polar residues" evidence="1">
    <location>
        <begin position="34"/>
        <end position="57"/>
    </location>
</feature>
<feature type="region of interest" description="Disordered" evidence="1">
    <location>
        <begin position="73"/>
        <end position="95"/>
    </location>
</feature>
<name>A0A8K0RGS4_9PLEO</name>
<comment type="caution">
    <text evidence="2">The sequence shown here is derived from an EMBL/GenBank/DDBJ whole genome shotgun (WGS) entry which is preliminary data.</text>
</comment>
<organism evidence="2 3">
    <name type="scientific">Paraphoma chrysanthemicola</name>
    <dbReference type="NCBI Taxonomy" id="798071"/>
    <lineage>
        <taxon>Eukaryota</taxon>
        <taxon>Fungi</taxon>
        <taxon>Dikarya</taxon>
        <taxon>Ascomycota</taxon>
        <taxon>Pezizomycotina</taxon>
        <taxon>Dothideomycetes</taxon>
        <taxon>Pleosporomycetidae</taxon>
        <taxon>Pleosporales</taxon>
        <taxon>Pleosporineae</taxon>
        <taxon>Phaeosphaeriaceae</taxon>
        <taxon>Paraphoma</taxon>
    </lineage>
</organism>
<dbReference type="Proteomes" id="UP000813461">
    <property type="component" value="Unassembled WGS sequence"/>
</dbReference>
<sequence>MGIAYDFSNSPENIDVDSSPPESTAPASPTPRSDGTNTPPTQPTPSINQRRTASASVHFSPLTWEEVAARWVRESAPEPESRPRVTITPGPTRPVATEPIIRRVYARPDQIVPGGPYIDSYGRMLYQDRAGHEHEQYGEGRRRPWDIPITHVARQRAARNLLATSGDQVRDQGEGYGEDVGSEGSDLAMNEGDGEDVGSSSEVGENSNEVPIRRTTIRIFVGRVGGVVRLDPGEEEQEEEEEML</sequence>
<feature type="region of interest" description="Disordered" evidence="1">
    <location>
        <begin position="1"/>
        <end position="59"/>
    </location>
</feature>
<evidence type="ECO:0000313" key="2">
    <source>
        <dbReference type="EMBL" id="KAH7092353.1"/>
    </source>
</evidence>